<proteinExistence type="predicted"/>
<dbReference type="AlphaFoldDB" id="A0AAV5L9W8"/>
<dbReference type="EMBL" id="BPVZ01000103">
    <property type="protein sequence ID" value="GKV34010.1"/>
    <property type="molecule type" value="Genomic_DNA"/>
</dbReference>
<gene>
    <name evidence="1" type="ORF">SLEP1_g42438</name>
</gene>
<protein>
    <submittedName>
        <fullName evidence="1">Uncharacterized protein</fullName>
    </submittedName>
</protein>
<accession>A0AAV5L9W8</accession>
<keyword evidence="2" id="KW-1185">Reference proteome</keyword>
<reference evidence="1 2" key="1">
    <citation type="journal article" date="2021" name="Commun. Biol.">
        <title>The genome of Shorea leprosula (Dipterocarpaceae) highlights the ecological relevance of drought in aseasonal tropical rainforests.</title>
        <authorList>
            <person name="Ng K.K.S."/>
            <person name="Kobayashi M.J."/>
            <person name="Fawcett J.A."/>
            <person name="Hatakeyama M."/>
            <person name="Paape T."/>
            <person name="Ng C.H."/>
            <person name="Ang C.C."/>
            <person name="Tnah L.H."/>
            <person name="Lee C.T."/>
            <person name="Nishiyama T."/>
            <person name="Sese J."/>
            <person name="O'Brien M.J."/>
            <person name="Copetti D."/>
            <person name="Mohd Noor M.I."/>
            <person name="Ong R.C."/>
            <person name="Putra M."/>
            <person name="Sireger I.Z."/>
            <person name="Indrioko S."/>
            <person name="Kosugi Y."/>
            <person name="Izuno A."/>
            <person name="Isagi Y."/>
            <person name="Lee S.L."/>
            <person name="Shimizu K.K."/>
        </authorList>
    </citation>
    <scope>NUCLEOTIDE SEQUENCE [LARGE SCALE GENOMIC DNA]</scope>
    <source>
        <strain evidence="1">214</strain>
    </source>
</reference>
<sequence length="57" mass="6629">MEDDEVEIPTIVYSKALLDQEGFLQWFVFRSSNMVSYILVRGNSLVTIEMILAKNHH</sequence>
<organism evidence="1 2">
    <name type="scientific">Rubroshorea leprosula</name>
    <dbReference type="NCBI Taxonomy" id="152421"/>
    <lineage>
        <taxon>Eukaryota</taxon>
        <taxon>Viridiplantae</taxon>
        <taxon>Streptophyta</taxon>
        <taxon>Embryophyta</taxon>
        <taxon>Tracheophyta</taxon>
        <taxon>Spermatophyta</taxon>
        <taxon>Magnoliopsida</taxon>
        <taxon>eudicotyledons</taxon>
        <taxon>Gunneridae</taxon>
        <taxon>Pentapetalae</taxon>
        <taxon>rosids</taxon>
        <taxon>malvids</taxon>
        <taxon>Malvales</taxon>
        <taxon>Dipterocarpaceae</taxon>
        <taxon>Rubroshorea</taxon>
    </lineage>
</organism>
<evidence type="ECO:0000313" key="2">
    <source>
        <dbReference type="Proteomes" id="UP001054252"/>
    </source>
</evidence>
<name>A0AAV5L9W8_9ROSI</name>
<dbReference type="Proteomes" id="UP001054252">
    <property type="component" value="Unassembled WGS sequence"/>
</dbReference>
<evidence type="ECO:0000313" key="1">
    <source>
        <dbReference type="EMBL" id="GKV34010.1"/>
    </source>
</evidence>
<comment type="caution">
    <text evidence="1">The sequence shown here is derived from an EMBL/GenBank/DDBJ whole genome shotgun (WGS) entry which is preliminary data.</text>
</comment>